<dbReference type="InterPro" id="IPR008146">
    <property type="entry name" value="Gln_synth_cat_dom"/>
</dbReference>
<evidence type="ECO:0000256" key="2">
    <source>
        <dbReference type="ARBA" id="ARBA00004496"/>
    </source>
</evidence>
<dbReference type="InterPro" id="IPR008147">
    <property type="entry name" value="Gln_synt_N"/>
</dbReference>
<dbReference type="Proteomes" id="UP000677611">
    <property type="component" value="Unassembled WGS sequence"/>
</dbReference>
<dbReference type="PANTHER" id="PTHR43785:SF12">
    <property type="entry name" value="TYPE-1 GLUTAMINE SYNTHETASE 2"/>
    <property type="match status" value="1"/>
</dbReference>
<protein>
    <recommendedName>
        <fullName evidence="5 16">Glutamine synthetase</fullName>
        <ecNumber evidence="4 16">6.3.1.2</ecNumber>
    </recommendedName>
</protein>
<dbReference type="PROSITE" id="PS00182">
    <property type="entry name" value="GLNA_ADENYLATION"/>
    <property type="match status" value="1"/>
</dbReference>
<keyword evidence="20" id="KW-1185">Reference proteome</keyword>
<evidence type="ECO:0000256" key="16">
    <source>
        <dbReference type="RuleBase" id="RU004356"/>
    </source>
</evidence>
<evidence type="ECO:0000313" key="19">
    <source>
        <dbReference type="EMBL" id="MBO1625067.1"/>
    </source>
</evidence>
<dbReference type="PROSITE" id="PS51986">
    <property type="entry name" value="GS_BETA_GRASP"/>
    <property type="match status" value="1"/>
</dbReference>
<dbReference type="InterPro" id="IPR027303">
    <property type="entry name" value="Gln_synth_gly_rich_site"/>
</dbReference>
<comment type="caution">
    <text evidence="19">The sequence shown here is derived from an EMBL/GenBank/DDBJ whole genome shotgun (WGS) entry which is preliminary data.</text>
</comment>
<dbReference type="PROSITE" id="PS51987">
    <property type="entry name" value="GS_CATALYTIC"/>
    <property type="match status" value="1"/>
</dbReference>
<dbReference type="InterPro" id="IPR004809">
    <property type="entry name" value="Gln_synth_I"/>
</dbReference>
<dbReference type="RefSeq" id="WP_026592638.1">
    <property type="nucleotide sequence ID" value="NZ_CP127376.1"/>
</dbReference>
<dbReference type="SUPFAM" id="SSF54368">
    <property type="entry name" value="Glutamine synthetase, N-terminal domain"/>
    <property type="match status" value="1"/>
</dbReference>
<evidence type="ECO:0000256" key="9">
    <source>
        <dbReference type="ARBA" id="ARBA00022741"/>
    </source>
</evidence>
<evidence type="ECO:0000256" key="13">
    <source>
        <dbReference type="PROSITE-ProRule" id="PRU01330"/>
    </source>
</evidence>
<dbReference type="Pfam" id="PF00120">
    <property type="entry name" value="Gln-synt_C"/>
    <property type="match status" value="1"/>
</dbReference>
<sequence>MARYTREDIFRLAKEENVKYIRLQFTDLLGSIKNVEIPVSQLTKALDNKMMFDGSSIEGFVRIEESDMYLYPDLDTWVIFPWTAEKGKVARLICDIYNADGTPFEGDPRNNLKRMLKEMEALGFTEFNLGPEPEFFLFKVDEKGNPTLELNDNGGYFDLAPMDLGENCRRDIVLELEEMGFEIEASHHEVAPGQHEIDFKYANALRSCDDIQTFKLVVKTIARKHGLHATFMPKPLFGVNGSGMHCNLSLFKNGENIFYDQNGDLQLSDDARHFIAGILKHAPAFTAVANPTVNSYKRLVPGYEAPCYVAWSAQNRSPLVRIPASRGISTRVEVRSVDPAANPYLVMATLLAAGLDGIKNKLTPPAAVDRNIYVMTKEEREEAGIVDLPATLAQALVKLQSNEVVCGALGEHLLEHFIEAKEIEWDMFRTQVHQWERDQYMSLY</sequence>
<dbReference type="NCBIfam" id="TIGR00653">
    <property type="entry name" value="GlnA"/>
    <property type="match status" value="1"/>
</dbReference>
<evidence type="ECO:0000313" key="20">
    <source>
        <dbReference type="Proteomes" id="UP000677611"/>
    </source>
</evidence>
<keyword evidence="11" id="KW-0460">Magnesium</keyword>
<comment type="subunit">
    <text evidence="15">Oligomer of 12 subunits arranged in the form of two hexagons.</text>
</comment>
<evidence type="ECO:0000256" key="5">
    <source>
        <dbReference type="ARBA" id="ARBA00021364"/>
    </source>
</evidence>
<comment type="similarity">
    <text evidence="3 13 14">Belongs to the glutamine synthetase family.</text>
</comment>
<dbReference type="Gene3D" id="3.30.590.10">
    <property type="entry name" value="Glutamine synthetase/guanido kinase, catalytic domain"/>
    <property type="match status" value="1"/>
</dbReference>
<evidence type="ECO:0000256" key="11">
    <source>
        <dbReference type="ARBA" id="ARBA00022842"/>
    </source>
</evidence>
<dbReference type="InterPro" id="IPR014746">
    <property type="entry name" value="Gln_synth/guanido_kin_cat_dom"/>
</dbReference>
<keyword evidence="6 15" id="KW-0963">Cytoplasm</keyword>
<evidence type="ECO:0000256" key="14">
    <source>
        <dbReference type="RuleBase" id="RU000384"/>
    </source>
</evidence>
<dbReference type="EC" id="6.3.1.2" evidence="4 16"/>
<reference evidence="19 20" key="1">
    <citation type="submission" date="2021-03" db="EMBL/GenBank/DDBJ databases">
        <title>Identification of novel Bacillus strains.</title>
        <authorList>
            <person name="Xiao Z."/>
            <person name="Li Y."/>
            <person name="Shen J."/>
        </authorList>
    </citation>
    <scope>NUCLEOTIDE SEQUENCE [LARGE SCALE GENOMIC DNA]</scope>
    <source>
        <strain evidence="19 20">SY8</strain>
    </source>
</reference>
<feature type="domain" description="GS beta-grasp" evidence="17">
    <location>
        <begin position="16"/>
        <end position="101"/>
    </location>
</feature>
<evidence type="ECO:0000256" key="7">
    <source>
        <dbReference type="ARBA" id="ARBA00022598"/>
    </source>
</evidence>
<dbReference type="InterPro" id="IPR027302">
    <property type="entry name" value="Gln_synth_N_conserv_site"/>
</dbReference>
<comment type="subcellular location">
    <subcellularLocation>
        <location evidence="2 15">Cytoplasm</location>
    </subcellularLocation>
</comment>
<dbReference type="SMART" id="SM01230">
    <property type="entry name" value="Gln-synt_C"/>
    <property type="match status" value="1"/>
</dbReference>
<dbReference type="GO" id="GO:0004356">
    <property type="term" value="F:glutamine synthetase activity"/>
    <property type="evidence" value="ECO:0007669"/>
    <property type="project" value="UniProtKB-EC"/>
</dbReference>
<organism evidence="19 20">
    <name type="scientific">Bacillus arachidis</name>
    <dbReference type="NCBI Taxonomy" id="2819290"/>
    <lineage>
        <taxon>Bacteria</taxon>
        <taxon>Bacillati</taxon>
        <taxon>Bacillota</taxon>
        <taxon>Bacilli</taxon>
        <taxon>Bacillales</taxon>
        <taxon>Bacillaceae</taxon>
        <taxon>Bacillus</taxon>
    </lineage>
</organism>
<dbReference type="Pfam" id="PF03951">
    <property type="entry name" value="Gln-synt_N"/>
    <property type="match status" value="1"/>
</dbReference>
<evidence type="ECO:0000256" key="3">
    <source>
        <dbReference type="ARBA" id="ARBA00009897"/>
    </source>
</evidence>
<evidence type="ECO:0000256" key="1">
    <source>
        <dbReference type="ARBA" id="ARBA00001946"/>
    </source>
</evidence>
<accession>A0ABS3NX08</accession>
<evidence type="ECO:0000259" key="18">
    <source>
        <dbReference type="PROSITE" id="PS51987"/>
    </source>
</evidence>
<keyword evidence="10 16" id="KW-0067">ATP-binding</keyword>
<name>A0ABS3NX08_9BACI</name>
<evidence type="ECO:0000256" key="4">
    <source>
        <dbReference type="ARBA" id="ARBA00012937"/>
    </source>
</evidence>
<evidence type="ECO:0000256" key="8">
    <source>
        <dbReference type="ARBA" id="ARBA00022723"/>
    </source>
</evidence>
<evidence type="ECO:0000256" key="15">
    <source>
        <dbReference type="RuleBase" id="RU000387"/>
    </source>
</evidence>
<keyword evidence="7 16" id="KW-0436">Ligase</keyword>
<keyword evidence="8" id="KW-0479">Metal-binding</keyword>
<dbReference type="EMBL" id="JAGDQJ010000008">
    <property type="protein sequence ID" value="MBO1625067.1"/>
    <property type="molecule type" value="Genomic_DNA"/>
</dbReference>
<comment type="catalytic activity">
    <reaction evidence="12 16">
        <text>L-glutamate + NH4(+) + ATP = L-glutamine + ADP + phosphate + H(+)</text>
        <dbReference type="Rhea" id="RHEA:16169"/>
        <dbReference type="ChEBI" id="CHEBI:15378"/>
        <dbReference type="ChEBI" id="CHEBI:28938"/>
        <dbReference type="ChEBI" id="CHEBI:29985"/>
        <dbReference type="ChEBI" id="CHEBI:30616"/>
        <dbReference type="ChEBI" id="CHEBI:43474"/>
        <dbReference type="ChEBI" id="CHEBI:58359"/>
        <dbReference type="ChEBI" id="CHEBI:456216"/>
        <dbReference type="EC" id="6.3.1.2"/>
    </reaction>
</comment>
<proteinExistence type="inferred from homology"/>
<evidence type="ECO:0000256" key="12">
    <source>
        <dbReference type="ARBA" id="ARBA00049436"/>
    </source>
</evidence>
<dbReference type="PROSITE" id="PS00181">
    <property type="entry name" value="GLNA_ATP"/>
    <property type="match status" value="1"/>
</dbReference>
<evidence type="ECO:0000256" key="6">
    <source>
        <dbReference type="ARBA" id="ARBA00022490"/>
    </source>
</evidence>
<comment type="cofactor">
    <cofactor evidence="1">
        <name>Mg(2+)</name>
        <dbReference type="ChEBI" id="CHEBI:18420"/>
    </cofactor>
</comment>
<dbReference type="InterPro" id="IPR036651">
    <property type="entry name" value="Gln_synt_N_sf"/>
</dbReference>
<evidence type="ECO:0000256" key="10">
    <source>
        <dbReference type="ARBA" id="ARBA00022840"/>
    </source>
</evidence>
<feature type="domain" description="GS catalytic" evidence="18">
    <location>
        <begin position="108"/>
        <end position="444"/>
    </location>
</feature>
<dbReference type="InterPro" id="IPR001637">
    <property type="entry name" value="Gln_synth_I_adenylation_site"/>
</dbReference>
<gene>
    <name evidence="19" type="primary">glnA</name>
    <name evidence="19" type="ORF">J4P90_07350</name>
</gene>
<dbReference type="SUPFAM" id="SSF55931">
    <property type="entry name" value="Glutamine synthetase/guanido kinase"/>
    <property type="match status" value="1"/>
</dbReference>
<evidence type="ECO:0000259" key="17">
    <source>
        <dbReference type="PROSITE" id="PS51986"/>
    </source>
</evidence>
<keyword evidence="9 16" id="KW-0547">Nucleotide-binding</keyword>
<dbReference type="PROSITE" id="PS00180">
    <property type="entry name" value="GLNA_1"/>
    <property type="match status" value="1"/>
</dbReference>
<dbReference type="PANTHER" id="PTHR43785">
    <property type="entry name" value="GAMMA-GLUTAMYLPUTRESCINE SYNTHETASE"/>
    <property type="match status" value="1"/>
</dbReference>
<dbReference type="Gene3D" id="3.10.20.70">
    <property type="entry name" value="Glutamine synthetase, N-terminal domain"/>
    <property type="match status" value="1"/>
</dbReference>